<keyword evidence="10" id="KW-1185">Reference proteome</keyword>
<dbReference type="GO" id="GO:0055085">
    <property type="term" value="P:transmembrane transport"/>
    <property type="evidence" value="ECO:0007669"/>
    <property type="project" value="InterPro"/>
</dbReference>
<dbReference type="Gene3D" id="1.10.3720.10">
    <property type="entry name" value="MetI-like"/>
    <property type="match status" value="1"/>
</dbReference>
<accession>A0A084IPY3</accession>
<dbReference type="EMBL" id="APNK01000003">
    <property type="protein sequence ID" value="KEZ78767.1"/>
    <property type="molecule type" value="Genomic_DNA"/>
</dbReference>
<feature type="transmembrane region" description="Helical" evidence="7">
    <location>
        <begin position="265"/>
        <end position="286"/>
    </location>
</feature>
<organism evidence="9 10">
    <name type="scientific">Salinisphaera hydrothermalis (strain C41B8)</name>
    <dbReference type="NCBI Taxonomy" id="1304275"/>
    <lineage>
        <taxon>Bacteria</taxon>
        <taxon>Pseudomonadati</taxon>
        <taxon>Pseudomonadota</taxon>
        <taxon>Gammaproteobacteria</taxon>
        <taxon>Salinisphaerales</taxon>
        <taxon>Salinisphaeraceae</taxon>
        <taxon>Salinisphaera</taxon>
    </lineage>
</organism>
<evidence type="ECO:0000256" key="6">
    <source>
        <dbReference type="ARBA" id="ARBA00023136"/>
    </source>
</evidence>
<evidence type="ECO:0000259" key="8">
    <source>
        <dbReference type="PROSITE" id="PS50928"/>
    </source>
</evidence>
<keyword evidence="4 7" id="KW-0812">Transmembrane</keyword>
<feature type="transmembrane region" description="Helical" evidence="7">
    <location>
        <begin position="107"/>
        <end position="129"/>
    </location>
</feature>
<keyword evidence="5 7" id="KW-1133">Transmembrane helix</keyword>
<dbReference type="PANTHER" id="PTHR43005">
    <property type="entry name" value="BLR7065 PROTEIN"/>
    <property type="match status" value="1"/>
</dbReference>
<evidence type="ECO:0000313" key="10">
    <source>
        <dbReference type="Proteomes" id="UP000028302"/>
    </source>
</evidence>
<protein>
    <submittedName>
        <fullName evidence="9">ABC transporter permease</fullName>
    </submittedName>
</protein>
<dbReference type="RefSeq" id="WP_037334576.1">
    <property type="nucleotide sequence ID" value="NZ_APNK01000003.1"/>
</dbReference>
<keyword evidence="3" id="KW-1003">Cell membrane</keyword>
<evidence type="ECO:0000256" key="7">
    <source>
        <dbReference type="RuleBase" id="RU363032"/>
    </source>
</evidence>
<dbReference type="PROSITE" id="PS50928">
    <property type="entry name" value="ABC_TM1"/>
    <property type="match status" value="1"/>
</dbReference>
<name>A0A084IPY3_SALHC</name>
<evidence type="ECO:0000313" key="9">
    <source>
        <dbReference type="EMBL" id="KEZ78767.1"/>
    </source>
</evidence>
<gene>
    <name evidence="9" type="ORF">C41B8_04091</name>
</gene>
<dbReference type="Pfam" id="PF00528">
    <property type="entry name" value="BPD_transp_1"/>
    <property type="match status" value="1"/>
</dbReference>
<dbReference type="InterPro" id="IPR000515">
    <property type="entry name" value="MetI-like"/>
</dbReference>
<dbReference type="Proteomes" id="UP000028302">
    <property type="component" value="Unassembled WGS sequence"/>
</dbReference>
<reference evidence="9 10" key="1">
    <citation type="submission" date="2013-03" db="EMBL/GenBank/DDBJ databases">
        <title>Salinisphaera hydrothermalis C41B8 Genome Sequencing.</title>
        <authorList>
            <person name="Li C."/>
            <person name="Lai Q."/>
            <person name="Shao Z."/>
        </authorList>
    </citation>
    <scope>NUCLEOTIDE SEQUENCE [LARGE SCALE GENOMIC DNA]</scope>
    <source>
        <strain evidence="9 10">C41B8</strain>
    </source>
</reference>
<comment type="similarity">
    <text evidence="7">Belongs to the binding-protein-dependent transport system permease family.</text>
</comment>
<evidence type="ECO:0000256" key="5">
    <source>
        <dbReference type="ARBA" id="ARBA00022989"/>
    </source>
</evidence>
<keyword evidence="2 7" id="KW-0813">Transport</keyword>
<evidence type="ECO:0000256" key="3">
    <source>
        <dbReference type="ARBA" id="ARBA00022475"/>
    </source>
</evidence>
<dbReference type="GO" id="GO:0005886">
    <property type="term" value="C:plasma membrane"/>
    <property type="evidence" value="ECO:0007669"/>
    <property type="project" value="UniProtKB-SubCell"/>
</dbReference>
<dbReference type="SUPFAM" id="SSF161098">
    <property type="entry name" value="MetI-like"/>
    <property type="match status" value="1"/>
</dbReference>
<proteinExistence type="inferred from homology"/>
<feature type="transmembrane region" description="Helical" evidence="7">
    <location>
        <begin position="166"/>
        <end position="185"/>
    </location>
</feature>
<dbReference type="PANTHER" id="PTHR43005:SF1">
    <property type="entry name" value="SPERMIDINE_PUTRESCINE TRANSPORT SYSTEM PERMEASE PROTEIN"/>
    <property type="match status" value="1"/>
</dbReference>
<feature type="domain" description="ABC transmembrane type-1" evidence="8">
    <location>
        <begin position="69"/>
        <end position="283"/>
    </location>
</feature>
<evidence type="ECO:0000256" key="4">
    <source>
        <dbReference type="ARBA" id="ARBA00022692"/>
    </source>
</evidence>
<keyword evidence="6 7" id="KW-0472">Membrane</keyword>
<feature type="transmembrane region" description="Helical" evidence="7">
    <location>
        <begin position="12"/>
        <end position="38"/>
    </location>
</feature>
<evidence type="ECO:0000256" key="2">
    <source>
        <dbReference type="ARBA" id="ARBA00022448"/>
    </source>
</evidence>
<dbReference type="eggNOG" id="COG1175">
    <property type="taxonomic scope" value="Bacteria"/>
</dbReference>
<dbReference type="InterPro" id="IPR035906">
    <property type="entry name" value="MetI-like_sf"/>
</dbReference>
<dbReference type="CDD" id="cd06261">
    <property type="entry name" value="TM_PBP2"/>
    <property type="match status" value="1"/>
</dbReference>
<dbReference type="STRING" id="1304275.C41B8_04091"/>
<feature type="transmembrane region" description="Helical" evidence="7">
    <location>
        <begin position="206"/>
        <end position="224"/>
    </location>
</feature>
<dbReference type="AlphaFoldDB" id="A0A084IPY3"/>
<sequence>MGSLGRHGFVWGLLAPALIFFCVFNVVPLIWMVGLSFYNYTLTTGNPPMFNGIDNYLSLLSDPSDWSAFSRTFLFMLLTVSLSGLIGSLLGLVFWGSKNLPGRRIALTMLFTPMLLTPASVGVFFKLMLNPNFGVISYIAELFTGHRVDFLSHQMSAQIAVLLVDVWMWAPFMTLITLAALASVPQAELEAARVDRLGWFATLKRVIFPHAKFILMLGLLLRTIDAFKTTDVVLLLTHGGPGASTELLGMRIYRLGFNSLDMGNASTMGVVALLIAIGFTSLYLYVLSLKRVEG</sequence>
<evidence type="ECO:0000256" key="1">
    <source>
        <dbReference type="ARBA" id="ARBA00004651"/>
    </source>
</evidence>
<feature type="transmembrane region" description="Helical" evidence="7">
    <location>
        <begin position="73"/>
        <end position="95"/>
    </location>
</feature>
<comment type="subcellular location">
    <subcellularLocation>
        <location evidence="1 7">Cell membrane</location>
        <topology evidence="1 7">Multi-pass membrane protein</topology>
    </subcellularLocation>
</comment>
<comment type="caution">
    <text evidence="9">The sequence shown here is derived from an EMBL/GenBank/DDBJ whole genome shotgun (WGS) entry which is preliminary data.</text>
</comment>